<feature type="domain" description="Pacifastin" evidence="4">
    <location>
        <begin position="169"/>
        <end position="203"/>
    </location>
</feature>
<feature type="disulfide bond" evidence="1">
    <location>
        <begin position="106"/>
        <end position="116"/>
    </location>
</feature>
<organism evidence="5 6">
    <name type="scientific">Manduca sexta</name>
    <name type="common">Tobacco hawkmoth</name>
    <name type="synonym">Tobacco hornworm</name>
    <dbReference type="NCBI Taxonomy" id="7130"/>
    <lineage>
        <taxon>Eukaryota</taxon>
        <taxon>Metazoa</taxon>
        <taxon>Ecdysozoa</taxon>
        <taxon>Arthropoda</taxon>
        <taxon>Hexapoda</taxon>
        <taxon>Insecta</taxon>
        <taxon>Pterygota</taxon>
        <taxon>Neoptera</taxon>
        <taxon>Endopterygota</taxon>
        <taxon>Lepidoptera</taxon>
        <taxon>Glossata</taxon>
        <taxon>Ditrysia</taxon>
        <taxon>Bombycoidea</taxon>
        <taxon>Sphingidae</taxon>
        <taxon>Sphinginae</taxon>
        <taxon>Sphingini</taxon>
        <taxon>Manduca</taxon>
    </lineage>
</organism>
<feature type="disulfide bond" evidence="1">
    <location>
        <begin position="103"/>
        <end position="121"/>
    </location>
</feature>
<keyword evidence="6" id="KW-1185">Reference proteome</keyword>
<feature type="disulfide bond" evidence="1">
    <location>
        <begin position="93"/>
        <end position="108"/>
    </location>
</feature>
<comment type="similarity">
    <text evidence="1">Belongs to the protease inhibitor I19 family.</text>
</comment>
<dbReference type="AlphaFoldDB" id="A0A921ZMZ3"/>
<name>A0A921ZMZ3_MANSE</name>
<feature type="domain" description="Pacifastin" evidence="4">
    <location>
        <begin position="239"/>
        <end position="274"/>
    </location>
</feature>
<comment type="caution">
    <text evidence="5">The sequence shown here is derived from an EMBL/GenBank/DDBJ whole genome shotgun (WGS) entry which is preliminary data.</text>
</comment>
<reference evidence="5" key="2">
    <citation type="submission" date="2020-12" db="EMBL/GenBank/DDBJ databases">
        <authorList>
            <person name="Kanost M."/>
        </authorList>
    </citation>
    <scope>NUCLEOTIDE SEQUENCE</scope>
</reference>
<keyword evidence="1" id="KW-0646">Protease inhibitor</keyword>
<evidence type="ECO:0000313" key="6">
    <source>
        <dbReference type="Proteomes" id="UP000791440"/>
    </source>
</evidence>
<feature type="signal peptide" evidence="3">
    <location>
        <begin position="1"/>
        <end position="18"/>
    </location>
</feature>
<evidence type="ECO:0000256" key="1">
    <source>
        <dbReference type="PROSITE-ProRule" id="PRU00776"/>
    </source>
</evidence>
<feature type="disulfide bond" evidence="1">
    <location>
        <begin position="144"/>
        <end position="162"/>
    </location>
</feature>
<evidence type="ECO:0000313" key="5">
    <source>
        <dbReference type="EMBL" id="KAG6460630.1"/>
    </source>
</evidence>
<proteinExistence type="inferred from homology"/>
<feature type="domain" description="Pacifastin" evidence="4">
    <location>
        <begin position="294"/>
        <end position="329"/>
    </location>
</feature>
<evidence type="ECO:0000256" key="3">
    <source>
        <dbReference type="SAM" id="SignalP"/>
    </source>
</evidence>
<evidence type="ECO:0000259" key="4">
    <source>
        <dbReference type="PROSITE" id="PS51446"/>
    </source>
</evidence>
<protein>
    <recommendedName>
        <fullName evidence="4">Pacifastin domain-containing protein</fullName>
    </recommendedName>
</protein>
<dbReference type="EMBL" id="JH668685">
    <property type="protein sequence ID" value="KAG6460630.1"/>
    <property type="molecule type" value="Genomic_DNA"/>
</dbReference>
<dbReference type="GO" id="GO:0004867">
    <property type="term" value="F:serine-type endopeptidase inhibitor activity"/>
    <property type="evidence" value="ECO:0007669"/>
    <property type="project" value="UniProtKB-UniRule"/>
</dbReference>
<feature type="disulfide bond" evidence="1">
    <location>
        <begin position="147"/>
        <end position="157"/>
    </location>
</feature>
<feature type="disulfide bond" evidence="1">
    <location>
        <begin position="172"/>
        <end position="187"/>
    </location>
</feature>
<feature type="disulfide bond" evidence="1">
    <location>
        <begin position="134"/>
        <end position="149"/>
    </location>
</feature>
<feature type="site" description="Reactive bond" evidence="1">
    <location>
        <begin position="118"/>
        <end position="119"/>
    </location>
</feature>
<feature type="domain" description="Pacifastin" evidence="4">
    <location>
        <begin position="90"/>
        <end position="124"/>
    </location>
</feature>
<comment type="caution">
    <text evidence="1">Lacks conserved residue(s) required for the propagation of feature annotation.</text>
</comment>
<feature type="domain" description="Pacifastin" evidence="4">
    <location>
        <begin position="131"/>
        <end position="165"/>
    </location>
</feature>
<feature type="disulfide bond" evidence="1">
    <location>
        <begin position="297"/>
        <end position="312"/>
    </location>
</feature>
<feature type="disulfide bond" evidence="1">
    <location>
        <begin position="242"/>
        <end position="257"/>
    </location>
</feature>
<reference evidence="5" key="1">
    <citation type="journal article" date="2016" name="Insect Biochem. Mol. Biol.">
        <title>Multifaceted biological insights from a draft genome sequence of the tobacco hornworm moth, Manduca sexta.</title>
        <authorList>
            <person name="Kanost M.R."/>
            <person name="Arrese E.L."/>
            <person name="Cao X."/>
            <person name="Chen Y.R."/>
            <person name="Chellapilla S."/>
            <person name="Goldsmith M.R."/>
            <person name="Grosse-Wilde E."/>
            <person name="Heckel D.G."/>
            <person name="Herndon N."/>
            <person name="Jiang H."/>
            <person name="Papanicolaou A."/>
            <person name="Qu J."/>
            <person name="Soulages J.L."/>
            <person name="Vogel H."/>
            <person name="Walters J."/>
            <person name="Waterhouse R.M."/>
            <person name="Ahn S.J."/>
            <person name="Almeida F.C."/>
            <person name="An C."/>
            <person name="Aqrawi P."/>
            <person name="Bretschneider A."/>
            <person name="Bryant W.B."/>
            <person name="Bucks S."/>
            <person name="Chao H."/>
            <person name="Chevignon G."/>
            <person name="Christen J.M."/>
            <person name="Clarke D.F."/>
            <person name="Dittmer N.T."/>
            <person name="Ferguson L.C.F."/>
            <person name="Garavelou S."/>
            <person name="Gordon K.H.J."/>
            <person name="Gunaratna R.T."/>
            <person name="Han Y."/>
            <person name="Hauser F."/>
            <person name="He Y."/>
            <person name="Heidel-Fischer H."/>
            <person name="Hirsh A."/>
            <person name="Hu Y."/>
            <person name="Jiang H."/>
            <person name="Kalra D."/>
            <person name="Klinner C."/>
            <person name="Konig C."/>
            <person name="Kovar C."/>
            <person name="Kroll A.R."/>
            <person name="Kuwar S.S."/>
            <person name="Lee S.L."/>
            <person name="Lehman R."/>
            <person name="Li K."/>
            <person name="Li Z."/>
            <person name="Liang H."/>
            <person name="Lovelace S."/>
            <person name="Lu Z."/>
            <person name="Mansfield J.H."/>
            <person name="McCulloch K.J."/>
            <person name="Mathew T."/>
            <person name="Morton B."/>
            <person name="Muzny D.M."/>
            <person name="Neunemann D."/>
            <person name="Ongeri F."/>
            <person name="Pauchet Y."/>
            <person name="Pu L.L."/>
            <person name="Pyrousis I."/>
            <person name="Rao X.J."/>
            <person name="Redding A."/>
            <person name="Roesel C."/>
            <person name="Sanchez-Gracia A."/>
            <person name="Schaack S."/>
            <person name="Shukla A."/>
            <person name="Tetreau G."/>
            <person name="Wang Y."/>
            <person name="Xiong G.H."/>
            <person name="Traut W."/>
            <person name="Walsh T.K."/>
            <person name="Worley K.C."/>
            <person name="Wu D."/>
            <person name="Wu W."/>
            <person name="Wu Y.Q."/>
            <person name="Zhang X."/>
            <person name="Zou Z."/>
            <person name="Zucker H."/>
            <person name="Briscoe A.D."/>
            <person name="Burmester T."/>
            <person name="Clem R.J."/>
            <person name="Feyereisen R."/>
            <person name="Grimmelikhuijzen C.J.P."/>
            <person name="Hamodrakas S.J."/>
            <person name="Hansson B.S."/>
            <person name="Huguet E."/>
            <person name="Jermiin L.S."/>
            <person name="Lan Q."/>
            <person name="Lehman H.K."/>
            <person name="Lorenzen M."/>
            <person name="Merzendorfer H."/>
            <person name="Michalopoulos I."/>
            <person name="Morton D.B."/>
            <person name="Muthukrishnan S."/>
            <person name="Oakeshott J.G."/>
            <person name="Palmer W."/>
            <person name="Park Y."/>
            <person name="Passarelli A.L."/>
            <person name="Rozas J."/>
            <person name="Schwartz L.M."/>
            <person name="Smith W."/>
            <person name="Southgate A."/>
            <person name="Vilcinskas A."/>
            <person name="Vogt R."/>
            <person name="Wang P."/>
            <person name="Werren J."/>
            <person name="Yu X.Q."/>
            <person name="Zhou J.J."/>
            <person name="Brown S.J."/>
            <person name="Scherer S.E."/>
            <person name="Richards S."/>
            <person name="Blissard G.W."/>
        </authorList>
    </citation>
    <scope>NUCLEOTIDE SEQUENCE</scope>
</reference>
<feature type="region of interest" description="Disordered" evidence="2">
    <location>
        <begin position="30"/>
        <end position="53"/>
    </location>
</feature>
<keyword evidence="1" id="KW-1015">Disulfide bond</keyword>
<feature type="chain" id="PRO_5036781294" description="Pacifastin domain-containing protein" evidence="3">
    <location>
        <begin position="19"/>
        <end position="339"/>
    </location>
</feature>
<keyword evidence="3" id="KW-0732">Signal</keyword>
<feature type="disulfide bond" evidence="1">
    <location>
        <begin position="185"/>
        <end position="195"/>
    </location>
</feature>
<dbReference type="PROSITE" id="PS51446">
    <property type="entry name" value="PACIFASTIN"/>
    <property type="match status" value="5"/>
</dbReference>
<gene>
    <name evidence="5" type="ORF">O3G_MSEX012103</name>
</gene>
<feature type="site" description="Reactive bond" evidence="1">
    <location>
        <begin position="159"/>
        <end position="160"/>
    </location>
</feature>
<evidence type="ECO:0000256" key="2">
    <source>
        <dbReference type="SAM" id="MobiDB-lite"/>
    </source>
</evidence>
<dbReference type="InterPro" id="IPR008037">
    <property type="entry name" value="Pacifastin_dom"/>
</dbReference>
<sequence>MMWLLFAALLVFARHADCGALRCPEGSSCTAEEESKAPPLPVPNNPSPREAECQPGSEWESNCHSCKCSEAGIAECLKQAACDKEVSADPIRCKPNTTVERDCNTCICLEGGLGLCTLKSCAKNDPELPSGEDCAPETSWRNKCNNCWCSSTGYGYCTLKGCINDPEPSRHCAPNTSWRKDCNICHCTSQGRPVCTLMKCRENTRPSLAEIYEDNSEHVQRSVTQAALSRKIRAFQEVPKQCQPGQEFRMDCNKCLCDNEGQNFSCTRMDCSAMNNHNGDAFSSRTKRETGKKEMKCVPGSVFDRECNVCRCADEGQHAVCTMNRCSLEGATERPAPGR</sequence>
<feature type="disulfide bond" evidence="1">
    <location>
        <begin position="182"/>
        <end position="200"/>
    </location>
</feature>
<dbReference type="Pfam" id="PF05375">
    <property type="entry name" value="Pacifastin_I"/>
    <property type="match status" value="5"/>
</dbReference>
<keyword evidence="1" id="KW-0722">Serine protease inhibitor</keyword>
<dbReference type="Proteomes" id="UP000791440">
    <property type="component" value="Unassembled WGS sequence"/>
</dbReference>
<accession>A0A921ZMZ3</accession>